<keyword evidence="3" id="KW-1185">Reference proteome</keyword>
<dbReference type="Pfam" id="PF12143">
    <property type="entry name" value="PPO1_KFDV"/>
    <property type="match status" value="1"/>
</dbReference>
<dbReference type="PANTHER" id="PTHR36608:SF1">
    <property type="entry name" value="POLYPHENOL OXIDASE C, CHLOROPLASTIC-LIKE"/>
    <property type="match status" value="1"/>
</dbReference>
<organism evidence="2 3">
    <name type="scientific">Cinnamomum micranthum f. kanehirae</name>
    <dbReference type="NCBI Taxonomy" id="337451"/>
    <lineage>
        <taxon>Eukaryota</taxon>
        <taxon>Viridiplantae</taxon>
        <taxon>Streptophyta</taxon>
        <taxon>Embryophyta</taxon>
        <taxon>Tracheophyta</taxon>
        <taxon>Spermatophyta</taxon>
        <taxon>Magnoliopsida</taxon>
        <taxon>Magnoliidae</taxon>
        <taxon>Laurales</taxon>
        <taxon>Lauraceae</taxon>
        <taxon>Cinnamomum</taxon>
    </lineage>
</organism>
<dbReference type="AlphaFoldDB" id="A0A443PCF4"/>
<dbReference type="STRING" id="337451.A0A443PCF4"/>
<evidence type="ECO:0000313" key="3">
    <source>
        <dbReference type="Proteomes" id="UP000283530"/>
    </source>
</evidence>
<dbReference type="PANTHER" id="PTHR36608">
    <property type="entry name" value="POLYPHENOL OXIDASE C, CHLOROPLASTIC-LIKE"/>
    <property type="match status" value="1"/>
</dbReference>
<reference evidence="2 3" key="1">
    <citation type="journal article" date="2019" name="Nat. Plants">
        <title>Stout camphor tree genome fills gaps in understanding of flowering plant genome evolution.</title>
        <authorList>
            <person name="Chaw S.M."/>
            <person name="Liu Y.C."/>
            <person name="Wu Y.W."/>
            <person name="Wang H.Y."/>
            <person name="Lin C.I."/>
            <person name="Wu C.S."/>
            <person name="Ke H.M."/>
            <person name="Chang L.Y."/>
            <person name="Hsu C.Y."/>
            <person name="Yang H.T."/>
            <person name="Sudianto E."/>
            <person name="Hsu M.H."/>
            <person name="Wu K.P."/>
            <person name="Wang L.N."/>
            <person name="Leebens-Mack J.H."/>
            <person name="Tsai I.J."/>
        </authorList>
    </citation>
    <scope>NUCLEOTIDE SEQUENCE [LARGE SCALE GENOMIC DNA]</scope>
    <source>
        <strain evidence="3">cv. Chaw 1501</strain>
        <tissue evidence="2">Young leaves</tissue>
    </source>
</reference>
<dbReference type="InterPro" id="IPR022740">
    <property type="entry name" value="Polyphenol_oxidase_C"/>
</dbReference>
<protein>
    <submittedName>
        <fullName evidence="2">Polyphenol oxidase</fullName>
    </submittedName>
</protein>
<comment type="caution">
    <text evidence="2">The sequence shown here is derived from an EMBL/GenBank/DDBJ whole genome shotgun (WGS) entry which is preliminary data.</text>
</comment>
<accession>A0A443PCF4</accession>
<dbReference type="EMBL" id="QPKB01000007">
    <property type="protein sequence ID" value="RWR88443.1"/>
    <property type="molecule type" value="Genomic_DNA"/>
</dbReference>
<sequence>MASFLNPQFLTPTISTNRPFLHHSLLCAHKPDSQSAPTHRRRILIGLGGSLLLSAATSPSLFSRPRTDPLHPTVQSQHPKSWPTIFQMDAAEASTIDGEFPRVLDSVVKATVKRPKKAKSREEEVLVVDGIEVYNNVPVKFDVLINVEDWSTCGPGSSEFAGSFVHVPRKPWNPEGKVKTCLRLGITDLLEQIGADRDDEVTVTFVPRAGNDVRVGGVRIEYSS</sequence>
<evidence type="ECO:0000313" key="2">
    <source>
        <dbReference type="EMBL" id="RWR88443.1"/>
    </source>
</evidence>
<proteinExistence type="predicted"/>
<evidence type="ECO:0000259" key="1">
    <source>
        <dbReference type="Pfam" id="PF12143"/>
    </source>
</evidence>
<feature type="domain" description="Polyphenol oxidase C-terminal" evidence="1">
    <location>
        <begin position="100"/>
        <end position="222"/>
    </location>
</feature>
<gene>
    <name evidence="2" type="ORF">CKAN_01745300</name>
</gene>
<dbReference type="Proteomes" id="UP000283530">
    <property type="component" value="Unassembled WGS sequence"/>
</dbReference>
<dbReference type="OrthoDB" id="1915073at2759"/>
<name>A0A443PCF4_9MAGN</name>
<dbReference type="GO" id="GO:0004097">
    <property type="term" value="F:catechol oxidase activity"/>
    <property type="evidence" value="ECO:0007669"/>
    <property type="project" value="InterPro"/>
</dbReference>